<feature type="domain" description="Pru" evidence="7">
    <location>
        <begin position="1"/>
        <end position="112"/>
    </location>
</feature>
<protein>
    <submittedName>
        <fullName evidence="8">Uncharacterized protein</fullName>
    </submittedName>
</protein>
<dbReference type="Pfam" id="PF16550">
    <property type="entry name" value="RPN13_C"/>
    <property type="match status" value="1"/>
</dbReference>
<dbReference type="HOGENOM" id="CLU_041798_0_0_1"/>
<reference evidence="9" key="2">
    <citation type="submission" date="2015-01" db="EMBL/GenBank/DDBJ databases">
        <title>Evolutionary Origins and Diversification of the Mycorrhizal Mutualists.</title>
        <authorList>
            <consortium name="DOE Joint Genome Institute"/>
            <consortium name="Mycorrhizal Genomics Consortium"/>
            <person name="Kohler A."/>
            <person name="Kuo A."/>
            <person name="Nagy L.G."/>
            <person name="Floudas D."/>
            <person name="Copeland A."/>
            <person name="Barry K.W."/>
            <person name="Cichocki N."/>
            <person name="Veneault-Fourrey C."/>
            <person name="LaButti K."/>
            <person name="Lindquist E.A."/>
            <person name="Lipzen A."/>
            <person name="Lundell T."/>
            <person name="Morin E."/>
            <person name="Murat C."/>
            <person name="Riley R."/>
            <person name="Ohm R."/>
            <person name="Sun H."/>
            <person name="Tunlid A."/>
            <person name="Henrissat B."/>
            <person name="Grigoriev I.V."/>
            <person name="Hibbett D.S."/>
            <person name="Martin F."/>
        </authorList>
    </citation>
    <scope>NUCLEOTIDE SEQUENCE [LARGE SCALE GENOMIC DNA]</scope>
    <source>
        <strain evidence="9">Foug A</strain>
    </source>
</reference>
<dbReference type="InterPro" id="IPR038108">
    <property type="entry name" value="RPN13_DEUBAD_sf"/>
</dbReference>
<dbReference type="PANTHER" id="PTHR12225">
    <property type="entry name" value="ADHESION REGULATING MOLECULE 1 110 KDA CELL MEMBRANE GLYCOPROTEIN"/>
    <property type="match status" value="1"/>
</dbReference>
<dbReference type="STRING" id="1036808.A0A0C2ZPE5"/>
<dbReference type="InParanoid" id="A0A0C2ZPE5"/>
<gene>
    <name evidence="8" type="ORF">SCLCIDRAFT_95936</name>
</gene>
<reference evidence="8 9" key="1">
    <citation type="submission" date="2014-04" db="EMBL/GenBank/DDBJ databases">
        <authorList>
            <consortium name="DOE Joint Genome Institute"/>
            <person name="Kuo A."/>
            <person name="Kohler A."/>
            <person name="Nagy L.G."/>
            <person name="Floudas D."/>
            <person name="Copeland A."/>
            <person name="Barry K.W."/>
            <person name="Cichocki N."/>
            <person name="Veneault-Fourrey C."/>
            <person name="LaButti K."/>
            <person name="Lindquist E.A."/>
            <person name="Lipzen A."/>
            <person name="Lundell T."/>
            <person name="Morin E."/>
            <person name="Murat C."/>
            <person name="Sun H."/>
            <person name="Tunlid A."/>
            <person name="Henrissat B."/>
            <person name="Grigoriev I.V."/>
            <person name="Hibbett D.S."/>
            <person name="Martin F."/>
            <person name="Nordberg H.P."/>
            <person name="Cantor M.N."/>
            <person name="Hua S.X."/>
        </authorList>
    </citation>
    <scope>NUCLEOTIDE SEQUENCE [LARGE SCALE GENOMIC DNA]</scope>
    <source>
        <strain evidence="8 9">Foug A</strain>
    </source>
</reference>
<dbReference type="PROSITE" id="PS51917">
    <property type="entry name" value="PRU"/>
    <property type="match status" value="1"/>
</dbReference>
<evidence type="ECO:0000313" key="8">
    <source>
        <dbReference type="EMBL" id="KIM54477.1"/>
    </source>
</evidence>
<sequence length="300" mass="32038">LLAFKAGRSFRRANTHFVDAQSTKGALVLSASIDEGLLRLEWKERPSGNTHEDLILFPGDARLEKVSQDRSERTYVLKFESSDHKHFFWMQDASSARDDELVTSLNRLLADPTDISIPTQVPASIPGFTPSTSQTTSDASVRAANAAAPPAGTATAEQLARLRALVTSMGANTGATRPAPLALSDILTPDNLIPLFTSHPTLLPALFPHLPPDLLPSPISTTPTPQQTAQLTETLQRTIHSPPFRAAVAQLDRALQTGQLGGFVRSLGLPPNAGTGVGAFLRAIVEQARREGEEGASASD</sequence>
<dbReference type="InterPro" id="IPR038633">
    <property type="entry name" value="Rpn13/ADRM1_Pru_sf"/>
</dbReference>
<dbReference type="Gene3D" id="2.30.29.70">
    <property type="entry name" value="Proteasomal ubiquitin receptor Rpn13/ADRM1"/>
    <property type="match status" value="1"/>
</dbReference>
<dbReference type="GO" id="GO:0070628">
    <property type="term" value="F:proteasome binding"/>
    <property type="evidence" value="ECO:0007669"/>
    <property type="project" value="TreeGrafter"/>
</dbReference>
<keyword evidence="5" id="KW-0539">Nucleus</keyword>
<dbReference type="OrthoDB" id="340431at2759"/>
<keyword evidence="3" id="KW-0963">Cytoplasm</keyword>
<feature type="domain" description="DEUBAD" evidence="6">
    <location>
        <begin position="174"/>
        <end position="294"/>
    </location>
</feature>
<dbReference type="PANTHER" id="PTHR12225:SF0">
    <property type="entry name" value="PROTEASOMAL UBIQUITIN RECEPTOR ADRM1"/>
    <property type="match status" value="1"/>
</dbReference>
<keyword evidence="4" id="KW-0647">Proteasome</keyword>
<evidence type="ECO:0000256" key="3">
    <source>
        <dbReference type="ARBA" id="ARBA00022490"/>
    </source>
</evidence>
<dbReference type="InterPro" id="IPR032368">
    <property type="entry name" value="RPN13_DEUBAD"/>
</dbReference>
<evidence type="ECO:0000256" key="2">
    <source>
        <dbReference type="ARBA" id="ARBA00004496"/>
    </source>
</evidence>
<evidence type="ECO:0000313" key="9">
    <source>
        <dbReference type="Proteomes" id="UP000053989"/>
    </source>
</evidence>
<feature type="non-terminal residue" evidence="8">
    <location>
        <position position="300"/>
    </location>
</feature>
<dbReference type="InterPro" id="IPR044867">
    <property type="entry name" value="DEUBAD_dom"/>
</dbReference>
<dbReference type="Proteomes" id="UP000053989">
    <property type="component" value="Unassembled WGS sequence"/>
</dbReference>
<evidence type="ECO:0000259" key="6">
    <source>
        <dbReference type="PROSITE" id="PS51916"/>
    </source>
</evidence>
<organism evidence="8 9">
    <name type="scientific">Scleroderma citrinum Foug A</name>
    <dbReference type="NCBI Taxonomy" id="1036808"/>
    <lineage>
        <taxon>Eukaryota</taxon>
        <taxon>Fungi</taxon>
        <taxon>Dikarya</taxon>
        <taxon>Basidiomycota</taxon>
        <taxon>Agaricomycotina</taxon>
        <taxon>Agaricomycetes</taxon>
        <taxon>Agaricomycetidae</taxon>
        <taxon>Boletales</taxon>
        <taxon>Sclerodermatineae</taxon>
        <taxon>Sclerodermataceae</taxon>
        <taxon>Scleroderma</taxon>
    </lineage>
</organism>
<evidence type="ECO:0000256" key="5">
    <source>
        <dbReference type="ARBA" id="ARBA00023242"/>
    </source>
</evidence>
<evidence type="ECO:0000256" key="1">
    <source>
        <dbReference type="ARBA" id="ARBA00004123"/>
    </source>
</evidence>
<accession>A0A0C2ZPE5</accession>
<dbReference type="Gene3D" id="1.10.2020.20">
    <property type="match status" value="1"/>
</dbReference>
<evidence type="ECO:0000256" key="4">
    <source>
        <dbReference type="ARBA" id="ARBA00022942"/>
    </source>
</evidence>
<dbReference type="GO" id="GO:0061133">
    <property type="term" value="F:endopeptidase activator activity"/>
    <property type="evidence" value="ECO:0007669"/>
    <property type="project" value="TreeGrafter"/>
</dbReference>
<dbReference type="GO" id="GO:0005737">
    <property type="term" value="C:cytoplasm"/>
    <property type="evidence" value="ECO:0007669"/>
    <property type="project" value="UniProtKB-SubCell"/>
</dbReference>
<dbReference type="PROSITE" id="PS51916">
    <property type="entry name" value="DEUBAD"/>
    <property type="match status" value="1"/>
</dbReference>
<dbReference type="GO" id="GO:0008541">
    <property type="term" value="C:proteasome regulatory particle, lid subcomplex"/>
    <property type="evidence" value="ECO:0007669"/>
    <property type="project" value="TreeGrafter"/>
</dbReference>
<dbReference type="Pfam" id="PF04683">
    <property type="entry name" value="Rpn13_ADRM1_Pru"/>
    <property type="match status" value="1"/>
</dbReference>
<proteinExistence type="predicted"/>
<evidence type="ECO:0000259" key="7">
    <source>
        <dbReference type="PROSITE" id="PS51917"/>
    </source>
</evidence>
<comment type="subcellular location">
    <subcellularLocation>
        <location evidence="2">Cytoplasm</location>
    </subcellularLocation>
    <subcellularLocation>
        <location evidence="1">Nucleus</location>
    </subcellularLocation>
</comment>
<name>A0A0C2ZPE5_9AGAM</name>
<dbReference type="InterPro" id="IPR006773">
    <property type="entry name" value="Rpn13/ADRM1"/>
</dbReference>
<feature type="non-terminal residue" evidence="8">
    <location>
        <position position="1"/>
    </location>
</feature>
<dbReference type="AlphaFoldDB" id="A0A0C2ZPE5"/>
<dbReference type="EMBL" id="KN822154">
    <property type="protein sequence ID" value="KIM54477.1"/>
    <property type="molecule type" value="Genomic_DNA"/>
</dbReference>
<dbReference type="InterPro" id="IPR044868">
    <property type="entry name" value="Rpn13/ADRM1_Pru"/>
</dbReference>
<dbReference type="GO" id="GO:0005634">
    <property type="term" value="C:nucleus"/>
    <property type="evidence" value="ECO:0007669"/>
    <property type="project" value="UniProtKB-SubCell"/>
</dbReference>
<keyword evidence="9" id="KW-1185">Reference proteome</keyword>